<dbReference type="PROSITE" id="PS50835">
    <property type="entry name" value="IG_LIKE"/>
    <property type="match status" value="3"/>
</dbReference>
<dbReference type="Pfam" id="PF00041">
    <property type="entry name" value="fn3"/>
    <property type="match status" value="1"/>
</dbReference>
<dbReference type="SMART" id="SM00409">
    <property type="entry name" value="IG"/>
    <property type="match status" value="3"/>
</dbReference>
<protein>
    <recommendedName>
        <fullName evidence="16">Myosin light chain kinase, smooth muscle</fullName>
    </recommendedName>
</protein>
<dbReference type="GO" id="GO:0005524">
    <property type="term" value="F:ATP binding"/>
    <property type="evidence" value="ECO:0007669"/>
    <property type="project" value="UniProtKB-UniRule"/>
</dbReference>
<keyword evidence="3" id="KW-0808">Transferase</keyword>
<evidence type="ECO:0000256" key="7">
    <source>
        <dbReference type="ARBA" id="ARBA00022840"/>
    </source>
</evidence>
<evidence type="ECO:0000256" key="8">
    <source>
        <dbReference type="ARBA" id="ARBA00023319"/>
    </source>
</evidence>
<dbReference type="InterPro" id="IPR003599">
    <property type="entry name" value="Ig_sub"/>
</dbReference>
<evidence type="ECO:0000256" key="5">
    <source>
        <dbReference type="ARBA" id="ARBA00022741"/>
    </source>
</evidence>
<dbReference type="SMART" id="SM00408">
    <property type="entry name" value="IGc2"/>
    <property type="match status" value="3"/>
</dbReference>
<dbReference type="InterPro" id="IPR013098">
    <property type="entry name" value="Ig_I-set"/>
</dbReference>
<dbReference type="Pfam" id="PF07679">
    <property type="entry name" value="I-set"/>
    <property type="match status" value="3"/>
</dbReference>
<keyword evidence="6" id="KW-0418">Kinase</keyword>
<dbReference type="SUPFAM" id="SSF49265">
    <property type="entry name" value="Fibronectin type III"/>
    <property type="match status" value="1"/>
</dbReference>
<feature type="region of interest" description="Disordered" evidence="10">
    <location>
        <begin position="314"/>
        <end position="342"/>
    </location>
</feature>
<dbReference type="PROSITE" id="PS50853">
    <property type="entry name" value="FN3"/>
    <property type="match status" value="1"/>
</dbReference>
<evidence type="ECO:0000259" key="13">
    <source>
        <dbReference type="PROSITE" id="PS50853"/>
    </source>
</evidence>
<organism evidence="14 15">
    <name type="scientific">Pinctada imbricata</name>
    <name type="common">Atlantic pearl-oyster</name>
    <name type="synonym">Pinctada martensii</name>
    <dbReference type="NCBI Taxonomy" id="66713"/>
    <lineage>
        <taxon>Eukaryota</taxon>
        <taxon>Metazoa</taxon>
        <taxon>Spiralia</taxon>
        <taxon>Lophotrochozoa</taxon>
        <taxon>Mollusca</taxon>
        <taxon>Bivalvia</taxon>
        <taxon>Autobranchia</taxon>
        <taxon>Pteriomorphia</taxon>
        <taxon>Pterioida</taxon>
        <taxon>Pterioidea</taxon>
        <taxon>Pteriidae</taxon>
        <taxon>Pinctada</taxon>
    </lineage>
</organism>
<dbReference type="PROSITE" id="PS50011">
    <property type="entry name" value="PROTEIN_KINASE_DOM"/>
    <property type="match status" value="1"/>
</dbReference>
<feature type="domain" description="Ig-like" evidence="12">
    <location>
        <begin position="1008"/>
        <end position="1115"/>
    </location>
</feature>
<gene>
    <name evidence="14" type="ORF">FSP39_005075</name>
</gene>
<dbReference type="InterPro" id="IPR000719">
    <property type="entry name" value="Prot_kinase_dom"/>
</dbReference>
<accession>A0AA89BUH9</accession>
<name>A0AA89BUH9_PINIB</name>
<comment type="similarity">
    <text evidence="1">Belongs to the protein kinase superfamily. CAMK Ser/Thr protein kinase family.</text>
</comment>
<feature type="compositionally biased region" description="Basic and acidic residues" evidence="10">
    <location>
        <begin position="175"/>
        <end position="187"/>
    </location>
</feature>
<feature type="domain" description="Fibronectin type-III" evidence="13">
    <location>
        <begin position="444"/>
        <end position="538"/>
    </location>
</feature>
<feature type="domain" description="Ig-like" evidence="12">
    <location>
        <begin position="342"/>
        <end position="436"/>
    </location>
</feature>
<evidence type="ECO:0000256" key="10">
    <source>
        <dbReference type="SAM" id="MobiDB-lite"/>
    </source>
</evidence>
<dbReference type="SMART" id="SM00220">
    <property type="entry name" value="S_TKc"/>
    <property type="match status" value="1"/>
</dbReference>
<keyword evidence="8" id="KW-0393">Immunoglobulin domain</keyword>
<evidence type="ECO:0000259" key="11">
    <source>
        <dbReference type="PROSITE" id="PS50011"/>
    </source>
</evidence>
<feature type="compositionally biased region" description="Basic and acidic residues" evidence="10">
    <location>
        <begin position="58"/>
        <end position="74"/>
    </location>
</feature>
<keyword evidence="5 9" id="KW-0547">Nucleotide-binding</keyword>
<dbReference type="InterPro" id="IPR017441">
    <property type="entry name" value="Protein_kinase_ATP_BS"/>
</dbReference>
<dbReference type="InterPro" id="IPR036179">
    <property type="entry name" value="Ig-like_dom_sf"/>
</dbReference>
<dbReference type="PANTHER" id="PTHR47633">
    <property type="entry name" value="IMMUNOGLOBULIN"/>
    <property type="match status" value="1"/>
</dbReference>
<dbReference type="PROSITE" id="PS00107">
    <property type="entry name" value="PROTEIN_KINASE_ATP"/>
    <property type="match status" value="1"/>
</dbReference>
<dbReference type="Gene3D" id="3.30.200.20">
    <property type="entry name" value="Phosphorylase Kinase, domain 1"/>
    <property type="match status" value="1"/>
</dbReference>
<feature type="binding site" evidence="9">
    <location>
        <position position="626"/>
    </location>
    <ligand>
        <name>ATP</name>
        <dbReference type="ChEBI" id="CHEBI:30616"/>
    </ligand>
</feature>
<dbReference type="SMART" id="SM00060">
    <property type="entry name" value="FN3"/>
    <property type="match status" value="1"/>
</dbReference>
<feature type="compositionally biased region" description="Polar residues" evidence="10">
    <location>
        <begin position="1"/>
        <end position="21"/>
    </location>
</feature>
<feature type="region of interest" description="Disordered" evidence="10">
    <location>
        <begin position="1"/>
        <end position="92"/>
    </location>
</feature>
<dbReference type="FunFam" id="3.30.200.20:FF:000315">
    <property type="entry name" value="Calcium-dependent protein kinase 3"/>
    <property type="match status" value="1"/>
</dbReference>
<evidence type="ECO:0000259" key="12">
    <source>
        <dbReference type="PROSITE" id="PS50835"/>
    </source>
</evidence>
<evidence type="ECO:0000256" key="9">
    <source>
        <dbReference type="PROSITE-ProRule" id="PRU10141"/>
    </source>
</evidence>
<dbReference type="InterPro" id="IPR003598">
    <property type="entry name" value="Ig_sub2"/>
</dbReference>
<dbReference type="EMBL" id="VSWD01000014">
    <property type="protein sequence ID" value="KAK3082773.1"/>
    <property type="molecule type" value="Genomic_DNA"/>
</dbReference>
<keyword evidence="7 9" id="KW-0067">ATP-binding</keyword>
<evidence type="ECO:0000256" key="3">
    <source>
        <dbReference type="ARBA" id="ARBA00022679"/>
    </source>
</evidence>
<dbReference type="InterPro" id="IPR011009">
    <property type="entry name" value="Kinase-like_dom_sf"/>
</dbReference>
<feature type="compositionally biased region" description="Polar residues" evidence="10">
    <location>
        <begin position="903"/>
        <end position="935"/>
    </location>
</feature>
<proteinExistence type="inferred from homology"/>
<dbReference type="InterPro" id="IPR003961">
    <property type="entry name" value="FN3_dom"/>
</dbReference>
<evidence type="ECO:0000256" key="1">
    <source>
        <dbReference type="ARBA" id="ARBA00006692"/>
    </source>
</evidence>
<sequence>MSSNQNGDTNDSSYDDQNFVQTMLEKRRQRRNMKSSFQSDQGYHSNSDQQSNNSTEIISDRDNHQYDHTKRIDPSENQSPKSFLRNKENVEENSVLCESKAAENVQSRILEDQNSLDKDAVIAIKAITEFEKRNSLSDSDRSSRVPDDFRSVLSKRRESDNSSRKDSANTLVQNDFRHVLKRHGDTRSRKHPTFQSRMTDQKVKEGQSVTMEIKVTGTPRPDITWYMNGKTIKPSKFFRMTYEDNLAKLVIDGAYPEDDGQYTCTATNSVGTDKCTCHLYVQELINDQPADDSVRSTSEKSYVPDLTGNSISKTSIVTKETTHSDENEASFTSDEDEPQETPQVVAPCIHEINPESITKGKGQKVVIQASFTSEEKPTVSWFKDHREIEPGDDVIVSTTEHFSKLTIPNLRKTDAGQYEIVVQNSIGSTSAYSIVQVQDVPDPPVCRPTASEVTLRSIIITWSGPAYDGGSQVTGYKVEICDAEEDKWQTLTDNCHSTSYLAENLHPHSPYFLRVSAKNRHGFGKPSEVSAVIVTRDQRPEIRLSIDSDDVFVTSPTSTCSGSLFSPFSTMSVADEDLPFDPRLVSISQDRVFEDAYDLKEEVGKGKFGKVFKCTEKSSGQTFAAKILRCRTSREKENIRQEVEIMNQLTHPKLLMLWDAYEAAKNMILVMEYVAGGELFDRVADEDLELTERDCVHFVRQICNGVQYMHTKSIIHLDLKPENILCVHKDNNLIKIIDFGLARTHTPGESLKAMCGTPEFIAPEVVNYEEVGLQTDIWSLGVICYVLLSGLSPFMGDSDIETLANVTRGDFDYDDEAFDEISGTAKDFINKALIKDKIKRMTVDQCLEHRWLGQAERNSSKKLRQSLRNLKQFMARRKWQKMGNAIRAVGRMSSAMQKLQKARSGSESSINTDCDASSLTEHPLQPSRSLISRSSPGKPEDVTSDLGQKGISGKCTSNGNQNHRDLDKQNGDICVNSTPKNQTEHSQQTGSRDVQYEKSSYARTKRKPTFVKEMVDCEAFKGDVVRFDVKISCDTDVKLMNDQGGKISDDTDFRMEWYFEDQLIKQNHQHSFIYSLNENGECSLIIKNVNENNEGEYICLCKNKDQEIKCCAELSIYGGATI</sequence>
<feature type="compositionally biased region" description="Polar residues" evidence="10">
    <location>
        <begin position="975"/>
        <end position="1000"/>
    </location>
</feature>
<keyword evidence="2" id="KW-0723">Serine/threonine-protein kinase</keyword>
<feature type="compositionally biased region" description="Basic and acidic residues" evidence="10">
    <location>
        <begin position="133"/>
        <end position="167"/>
    </location>
</feature>
<comment type="caution">
    <text evidence="14">The sequence shown here is derived from an EMBL/GenBank/DDBJ whole genome shotgun (WGS) entry which is preliminary data.</text>
</comment>
<feature type="domain" description="Ig-like" evidence="12">
    <location>
        <begin position="192"/>
        <end position="269"/>
    </location>
</feature>
<keyword evidence="4" id="KW-0677">Repeat</keyword>
<evidence type="ECO:0000256" key="4">
    <source>
        <dbReference type="ARBA" id="ARBA00022737"/>
    </source>
</evidence>
<dbReference type="Proteomes" id="UP001186944">
    <property type="component" value="Unassembled WGS sequence"/>
</dbReference>
<evidence type="ECO:0000256" key="6">
    <source>
        <dbReference type="ARBA" id="ARBA00022777"/>
    </source>
</evidence>
<dbReference type="GO" id="GO:0004674">
    <property type="term" value="F:protein serine/threonine kinase activity"/>
    <property type="evidence" value="ECO:0007669"/>
    <property type="project" value="UniProtKB-KW"/>
</dbReference>
<dbReference type="AlphaFoldDB" id="A0AA89BUH9"/>
<dbReference type="FunFam" id="1.10.510.10:FF:000594">
    <property type="entry name" value="Myosin light chain kinase isoform-III"/>
    <property type="match status" value="1"/>
</dbReference>
<dbReference type="FunFam" id="2.60.40.10:FF:000031">
    <property type="entry name" value="Myosin-binding protein C, slow type"/>
    <property type="match status" value="1"/>
</dbReference>
<feature type="region of interest" description="Disordered" evidence="10">
    <location>
        <begin position="133"/>
        <end position="206"/>
    </location>
</feature>
<evidence type="ECO:0000313" key="15">
    <source>
        <dbReference type="Proteomes" id="UP001186944"/>
    </source>
</evidence>
<dbReference type="SUPFAM" id="SSF48726">
    <property type="entry name" value="Immunoglobulin"/>
    <property type="match status" value="3"/>
</dbReference>
<dbReference type="PANTHER" id="PTHR47633:SF7">
    <property type="entry name" value="TITIN HOMOLOG"/>
    <property type="match status" value="1"/>
</dbReference>
<feature type="region of interest" description="Disordered" evidence="10">
    <location>
        <begin position="896"/>
        <end position="1000"/>
    </location>
</feature>
<dbReference type="FunFam" id="2.60.40.10:FF:000145">
    <property type="entry name" value="Myosin light chain kinase, smooth muscle"/>
    <property type="match status" value="1"/>
</dbReference>
<evidence type="ECO:0000256" key="2">
    <source>
        <dbReference type="ARBA" id="ARBA00022527"/>
    </source>
</evidence>
<dbReference type="InterPro" id="IPR007110">
    <property type="entry name" value="Ig-like_dom"/>
</dbReference>
<dbReference type="SUPFAM" id="SSF56112">
    <property type="entry name" value="Protein kinase-like (PK-like)"/>
    <property type="match status" value="1"/>
</dbReference>
<dbReference type="CDD" id="cd00063">
    <property type="entry name" value="FN3"/>
    <property type="match status" value="1"/>
</dbReference>
<dbReference type="Pfam" id="PF00069">
    <property type="entry name" value="Pkinase"/>
    <property type="match status" value="1"/>
</dbReference>
<dbReference type="InterPro" id="IPR013783">
    <property type="entry name" value="Ig-like_fold"/>
</dbReference>
<dbReference type="CDD" id="cd14103">
    <property type="entry name" value="STKc_MLCK"/>
    <property type="match status" value="1"/>
</dbReference>
<feature type="domain" description="Protein kinase" evidence="11">
    <location>
        <begin position="597"/>
        <end position="852"/>
    </location>
</feature>
<keyword evidence="15" id="KW-1185">Reference proteome</keyword>
<reference evidence="14" key="1">
    <citation type="submission" date="2019-08" db="EMBL/GenBank/DDBJ databases">
        <title>The improved chromosome-level genome for the pearl oyster Pinctada fucata martensii using PacBio sequencing and Hi-C.</title>
        <authorList>
            <person name="Zheng Z."/>
        </authorList>
    </citation>
    <scope>NUCLEOTIDE SEQUENCE</scope>
    <source>
        <strain evidence="14">ZZ-2019</strain>
        <tissue evidence="14">Adductor muscle</tissue>
    </source>
</reference>
<dbReference type="PROSITE" id="PS00108">
    <property type="entry name" value="PROTEIN_KINASE_ST"/>
    <property type="match status" value="1"/>
</dbReference>
<dbReference type="InterPro" id="IPR008271">
    <property type="entry name" value="Ser/Thr_kinase_AS"/>
</dbReference>
<dbReference type="InterPro" id="IPR036116">
    <property type="entry name" value="FN3_sf"/>
</dbReference>
<evidence type="ECO:0000313" key="14">
    <source>
        <dbReference type="EMBL" id="KAK3082773.1"/>
    </source>
</evidence>
<dbReference type="Gene3D" id="1.10.510.10">
    <property type="entry name" value="Transferase(Phosphotransferase) domain 1"/>
    <property type="match status" value="1"/>
</dbReference>
<feature type="compositionally biased region" description="Polar residues" evidence="10">
    <location>
        <begin position="34"/>
        <end position="57"/>
    </location>
</feature>
<dbReference type="Gene3D" id="2.60.40.10">
    <property type="entry name" value="Immunoglobulins"/>
    <property type="match status" value="4"/>
</dbReference>
<evidence type="ECO:0008006" key="16">
    <source>
        <dbReference type="Google" id="ProtNLM"/>
    </source>
</evidence>